<feature type="coiled-coil region" evidence="1">
    <location>
        <begin position="225"/>
        <end position="252"/>
    </location>
</feature>
<evidence type="ECO:0000313" key="2">
    <source>
        <dbReference type="EMBL" id="RHF75019.1"/>
    </source>
</evidence>
<dbReference type="AlphaFoldDB" id="A0A414Q2H9"/>
<accession>A0A414Q2H9</accession>
<proteinExistence type="predicted"/>
<evidence type="ECO:0000313" key="3">
    <source>
        <dbReference type="Proteomes" id="UP000284676"/>
    </source>
</evidence>
<dbReference type="EMBL" id="QRHL01000001">
    <property type="protein sequence ID" value="RHF75019.1"/>
    <property type="molecule type" value="Genomic_DNA"/>
</dbReference>
<evidence type="ECO:0000256" key="1">
    <source>
        <dbReference type="SAM" id="Coils"/>
    </source>
</evidence>
<reference evidence="2 3" key="1">
    <citation type="submission" date="2018-08" db="EMBL/GenBank/DDBJ databases">
        <title>A genome reference for cultivated species of the human gut microbiota.</title>
        <authorList>
            <person name="Zou Y."/>
            <person name="Xue W."/>
            <person name="Luo G."/>
        </authorList>
    </citation>
    <scope>NUCLEOTIDE SEQUENCE [LARGE SCALE GENOMIC DNA]</scope>
    <source>
        <strain evidence="2 3">AM25-1</strain>
    </source>
</reference>
<keyword evidence="1" id="KW-0175">Coiled coil</keyword>
<organism evidence="2 3">
    <name type="scientific">Fusobacterium mortiferum</name>
    <dbReference type="NCBI Taxonomy" id="850"/>
    <lineage>
        <taxon>Bacteria</taxon>
        <taxon>Fusobacteriati</taxon>
        <taxon>Fusobacteriota</taxon>
        <taxon>Fusobacteriia</taxon>
        <taxon>Fusobacteriales</taxon>
        <taxon>Fusobacteriaceae</taxon>
        <taxon>Fusobacterium</taxon>
    </lineage>
</organism>
<dbReference type="RefSeq" id="WP_118233893.1">
    <property type="nucleotide sequence ID" value="NZ_QRHL01000001.1"/>
</dbReference>
<name>A0A414Q2H9_FUSMR</name>
<comment type="caution">
    <text evidence="2">The sequence shown here is derived from an EMBL/GenBank/DDBJ whole genome shotgun (WGS) entry which is preliminary data.</text>
</comment>
<gene>
    <name evidence="2" type="ORF">DW663_01110</name>
</gene>
<dbReference type="Proteomes" id="UP000284676">
    <property type="component" value="Unassembled WGS sequence"/>
</dbReference>
<sequence>MTFHGMTKIGELYMAKCLANNSPISFAKVKIGNGLLTEYDKPYDFSDIKRIKKEVSITDIKQVETAAQLLMVVTNEGVETGFYCSEVGIYINDEGVEKLYWYINDANQSPWLGPEVDGPVKYRWWENILVTTQEVVIVNWTGKELWIDQQYMNDHTASKEEIDSIFDEEFIYDTLMLATESQIRNLFPDNKKLTGEAQFDLSSLTDDEASIVNMKLLSLFNDLLQQRMNHENEALTNEISNLDKNLKSIISQLSSSLSNDISTKANKNIQINAGEGLEGGGTLEQNRTIQHKNLPGYKHIPTGGKNGQYLKYSSNGTATWANIEAVELDLEATTTSEIDTITFEE</sequence>
<protein>
    <submittedName>
        <fullName evidence="2">Uncharacterized protein</fullName>
    </submittedName>
</protein>